<dbReference type="InterPro" id="IPR011009">
    <property type="entry name" value="Kinase-like_dom_sf"/>
</dbReference>
<feature type="repeat" description="ANK" evidence="3">
    <location>
        <begin position="1463"/>
        <end position="1495"/>
    </location>
</feature>
<dbReference type="SUPFAM" id="SSF51197">
    <property type="entry name" value="Clavaminate synthase-like"/>
    <property type="match status" value="1"/>
</dbReference>
<dbReference type="Pfam" id="PF12796">
    <property type="entry name" value="Ank_2"/>
    <property type="match status" value="2"/>
</dbReference>
<dbReference type="PROSITE" id="PS00108">
    <property type="entry name" value="PROTEIN_KINASE_ST"/>
    <property type="match status" value="1"/>
</dbReference>
<dbReference type="InterPro" id="IPR027443">
    <property type="entry name" value="IPNS-like_sf"/>
</dbReference>
<keyword evidence="6" id="KW-0418">Kinase</keyword>
<evidence type="ECO:0000259" key="5">
    <source>
        <dbReference type="PROSITE" id="PS51471"/>
    </source>
</evidence>
<evidence type="ECO:0000256" key="2">
    <source>
        <dbReference type="ARBA" id="ARBA00023043"/>
    </source>
</evidence>
<dbReference type="Pfam" id="PF14226">
    <property type="entry name" value="DIOX_N"/>
    <property type="match status" value="1"/>
</dbReference>
<dbReference type="InterPro" id="IPR044861">
    <property type="entry name" value="IPNS-like_FE2OG_OXY"/>
</dbReference>
<evidence type="ECO:0000313" key="7">
    <source>
        <dbReference type="Proteomes" id="UP000562682"/>
    </source>
</evidence>
<evidence type="ECO:0000313" key="6">
    <source>
        <dbReference type="EMBL" id="KAF5675603.1"/>
    </source>
</evidence>
<feature type="domain" description="Fe2OG dioxygenase" evidence="5">
    <location>
        <begin position="219"/>
        <end position="320"/>
    </location>
</feature>
<protein>
    <submittedName>
        <fullName evidence="6">TKL kinase</fullName>
    </submittedName>
</protein>
<dbReference type="InterPro" id="IPR026992">
    <property type="entry name" value="DIOX_N"/>
</dbReference>
<keyword evidence="6" id="KW-0808">Transferase</keyword>
<dbReference type="Pfam" id="PF03171">
    <property type="entry name" value="2OG-FeII_Oxy"/>
    <property type="match status" value="1"/>
</dbReference>
<dbReference type="SUPFAM" id="SSF48403">
    <property type="entry name" value="Ankyrin repeat"/>
    <property type="match status" value="2"/>
</dbReference>
<reference evidence="6 7" key="1">
    <citation type="submission" date="2020-05" db="EMBL/GenBank/DDBJ databases">
        <title>Identification and distribution of gene clusters putatively required for synthesis of sphingolipid metabolism inhibitors in phylogenetically diverse species of the filamentous fungus Fusarium.</title>
        <authorList>
            <person name="Kim H.-S."/>
            <person name="Busman M."/>
            <person name="Brown D.W."/>
            <person name="Divon H."/>
            <person name="Uhlig S."/>
            <person name="Proctor R.H."/>
        </authorList>
    </citation>
    <scope>NUCLEOTIDE SEQUENCE [LARGE SCALE GENOMIC DNA]</scope>
    <source>
        <strain evidence="6 7">NRRL 25311</strain>
    </source>
</reference>
<dbReference type="PROSITE" id="PS51471">
    <property type="entry name" value="FE2OG_OXY"/>
    <property type="match status" value="1"/>
</dbReference>
<dbReference type="InterPro" id="IPR000719">
    <property type="entry name" value="Prot_kinase_dom"/>
</dbReference>
<proteinExistence type="predicted"/>
<dbReference type="InterPro" id="IPR002110">
    <property type="entry name" value="Ankyrin_rpt"/>
</dbReference>
<name>A0A8H5WZ59_9HYPO</name>
<dbReference type="GO" id="GO:0044283">
    <property type="term" value="P:small molecule biosynthetic process"/>
    <property type="evidence" value="ECO:0007669"/>
    <property type="project" value="UniProtKB-ARBA"/>
</dbReference>
<dbReference type="GO" id="GO:0004672">
    <property type="term" value="F:protein kinase activity"/>
    <property type="evidence" value="ECO:0007669"/>
    <property type="project" value="InterPro"/>
</dbReference>
<dbReference type="PROSITE" id="PS50011">
    <property type="entry name" value="PROTEIN_KINASE_DOM"/>
    <property type="match status" value="1"/>
</dbReference>
<dbReference type="PRINTS" id="PR00682">
    <property type="entry name" value="IPNSYNTHASE"/>
</dbReference>
<feature type="repeat" description="ANK" evidence="3">
    <location>
        <begin position="1139"/>
        <end position="1171"/>
    </location>
</feature>
<dbReference type="GO" id="GO:0005524">
    <property type="term" value="F:ATP binding"/>
    <property type="evidence" value="ECO:0007669"/>
    <property type="project" value="InterPro"/>
</dbReference>
<dbReference type="InterPro" id="IPR005123">
    <property type="entry name" value="Oxoglu/Fe-dep_dioxygenase_dom"/>
</dbReference>
<evidence type="ECO:0000256" key="1">
    <source>
        <dbReference type="ARBA" id="ARBA00022737"/>
    </source>
</evidence>
<keyword evidence="2 3" id="KW-0040">ANK repeat</keyword>
<dbReference type="Pfam" id="PF00023">
    <property type="entry name" value="Ank"/>
    <property type="match status" value="1"/>
</dbReference>
<sequence length="1617" mass="181389">MATTTIETTAPVSAFTTVQLMTPDGPVSRRVRCGAPRTPTLDEMPVIDLSSLDGDATARKAIATKIKAAAENTGFFYVSNHGIPQELIEQALEQCKAFFNQEQEAKDRVSFEKAGKFCGYHGVGSTQINNQETRDKKETFSMRYDTRIDQTHECIDDINSNFSSTDYVWDGTSHLTNFRPVLTEFYQKRLTLARKLIRSFALALDLPEDYFDSIITTPGADAVHIHYPGTDGNAEEVDVGIGSHTDIQCVTLLWQDMSGGLQVLSADDEWLDARPIEGTLVINIGDFLQRLSNNRFKSTVHRVYNRQKTSRYAMPFFLGFNPDAVCEVLPTCIDEEHPPLYEPISCGKWRDSRLKLAETPDKKASNTGSGVWDSRFADTSDAALAWTPSSISTGDSETANILQDILMIVRNELPYVQPEFLKFDRRLGAGTSFEVSKELFGLTGEQPYFVAVKRLCMDRVTGSIKQTDKRVQQLSKRLISVKREVRVLTHPNLRSHSCLISAIAWGWEPDLAFGNRPYLVMPYSPHGTLASFSQKRGLNPIDRRFLALDVAIGIRALHDSEIVHGDVKPDNVLVYGYFTRDKDEDRHYLAKLADFGCALFKQDFEQQHEYYLGTPRYNAPEICGWTKDTDEGSLSGKIPMFTRYKAADCYSFGIVLWETITHAKSFIEPAWLSPGETALGFLERSFYSKENTILELAIESLRSEQRYLETIGSKDSKPSAGVPSYPSNPTNAGLNGYFGEWTQLRKGLDAIGAPPDSQSFQVFEATVALCLQERISRRGNIHQIVEALSEGVDGDIPENTKMEKILPLEIKINGESPYLEDRYEKVLAPTMLMSPVTRAVFLDKGSHTCSSSKNLQVVPRDEPADPSRQLVRVPTQRRCETLVLTPQAYQYKSEDMFKAISRRQPPWYNQCEAAKLIQKAIMTEDDTERRSQAHLQMDMMSQVGYGVAPDSLEALGHLQEASKNNKVAQAILNPVWAALKPEQQDSDVSKAPIMYRNLDVFHDGVAWREAGSKEADQFINLGPISVESFKKFEILVKKGRFQSIELCEALTAACRDGNLDAAILLARQCDDLSHMDPNMPNALHWLVLFSQTEALNLLEIMFSGPGQIVKEDRMKVVRSLLAAEHGQLNVLLPHRCMELRGNPLHWAVIAGYTKLAEEYLSLGADIDKRNEWRKTSHEDGYTEHIPSLSPLDLAVAGHYPDMVKLLIGHGSKTYGGDWNWMHSPFHMIGYNMIPFGRYVAHGKSYRAALRETIQILLRAGLDINGLDNHKQTPLFSAAKNMDLEEYVLEELILAGALPGEECEKNHGNVVVWAIIDSAHRRLSWRKIPLLLPLVSDINACTAGDSGLNALHYCAIFDAVPVARILLQLPAIDVEAESTLGATAMHLATQRGSLGVLDLLIKSGANLHRREPFEAAISGGQIDALRMLLDAGSKIWWKSRSGQSRNILGHALRAEEVINKGDDNGWTALHYCAYYGDLDGTRALINYDADVDAVNAMRQTPLQLAVKTYEELTVYLNGVSHFTDHPRIFKDIDGLERWSQGYVEKAQRIETVFKDSLFEVIRLLQQAEREKHPGKEVKEVSRGLGKVQTEVITTQKEVRNHHRSLAFTKDRLERYPEN</sequence>
<dbReference type="SMART" id="SM00248">
    <property type="entry name" value="ANK"/>
    <property type="match status" value="9"/>
</dbReference>
<evidence type="ECO:0000259" key="4">
    <source>
        <dbReference type="PROSITE" id="PS50011"/>
    </source>
</evidence>
<dbReference type="EMBL" id="JAAOAK010000304">
    <property type="protein sequence ID" value="KAF5675603.1"/>
    <property type="molecule type" value="Genomic_DNA"/>
</dbReference>
<dbReference type="Gene3D" id="2.60.120.330">
    <property type="entry name" value="B-lactam Antibiotic, Isopenicillin N Synthase, Chain"/>
    <property type="match status" value="1"/>
</dbReference>
<dbReference type="InterPro" id="IPR008271">
    <property type="entry name" value="Ser/Thr_kinase_AS"/>
</dbReference>
<dbReference type="PANTHER" id="PTHR24198">
    <property type="entry name" value="ANKYRIN REPEAT AND PROTEIN KINASE DOMAIN-CONTAINING PROTEIN"/>
    <property type="match status" value="1"/>
</dbReference>
<dbReference type="SUPFAM" id="SSF56112">
    <property type="entry name" value="Protein kinase-like (PK-like)"/>
    <property type="match status" value="1"/>
</dbReference>
<keyword evidence="1" id="KW-0677">Repeat</keyword>
<organism evidence="6 7">
    <name type="scientific">Fusarium denticulatum</name>
    <dbReference type="NCBI Taxonomy" id="48507"/>
    <lineage>
        <taxon>Eukaryota</taxon>
        <taxon>Fungi</taxon>
        <taxon>Dikarya</taxon>
        <taxon>Ascomycota</taxon>
        <taxon>Pezizomycotina</taxon>
        <taxon>Sordariomycetes</taxon>
        <taxon>Hypocreomycetidae</taxon>
        <taxon>Hypocreales</taxon>
        <taxon>Nectriaceae</taxon>
        <taxon>Fusarium</taxon>
        <taxon>Fusarium fujikuroi species complex</taxon>
    </lineage>
</organism>
<feature type="repeat" description="ANK" evidence="3">
    <location>
        <begin position="1379"/>
        <end position="1411"/>
    </location>
</feature>
<keyword evidence="7" id="KW-1185">Reference proteome</keyword>
<dbReference type="PROSITE" id="PS50088">
    <property type="entry name" value="ANK_REPEAT"/>
    <property type="match status" value="3"/>
</dbReference>
<dbReference type="Gene3D" id="1.25.40.20">
    <property type="entry name" value="Ankyrin repeat-containing domain"/>
    <property type="match status" value="3"/>
</dbReference>
<dbReference type="PANTHER" id="PTHR24198:SF165">
    <property type="entry name" value="ANKYRIN REPEAT-CONTAINING PROTEIN-RELATED"/>
    <property type="match status" value="1"/>
</dbReference>
<comment type="caution">
    <text evidence="6">The sequence shown here is derived from an EMBL/GenBank/DDBJ whole genome shotgun (WGS) entry which is preliminary data.</text>
</comment>
<dbReference type="PROSITE" id="PS50297">
    <property type="entry name" value="ANK_REP_REGION"/>
    <property type="match status" value="3"/>
</dbReference>
<dbReference type="Proteomes" id="UP000562682">
    <property type="component" value="Unassembled WGS sequence"/>
</dbReference>
<dbReference type="Pfam" id="PF00069">
    <property type="entry name" value="Pkinase"/>
    <property type="match status" value="1"/>
</dbReference>
<feature type="domain" description="Protein kinase" evidence="4">
    <location>
        <begin position="421"/>
        <end position="792"/>
    </location>
</feature>
<accession>A0A8H5WZ59</accession>
<dbReference type="Gene3D" id="1.10.510.10">
    <property type="entry name" value="Transferase(Phosphotransferase) domain 1"/>
    <property type="match status" value="1"/>
</dbReference>
<gene>
    <name evidence="6" type="ORF">FDENT_9738</name>
</gene>
<evidence type="ECO:0000256" key="3">
    <source>
        <dbReference type="PROSITE-ProRule" id="PRU00023"/>
    </source>
</evidence>
<dbReference type="InterPro" id="IPR036770">
    <property type="entry name" value="Ankyrin_rpt-contain_sf"/>
</dbReference>
<dbReference type="SMART" id="SM00220">
    <property type="entry name" value="S_TKc"/>
    <property type="match status" value="1"/>
</dbReference>